<organism evidence="1 2">
    <name type="scientific">Ottowia beijingensis</name>
    <dbReference type="NCBI Taxonomy" id="1207057"/>
    <lineage>
        <taxon>Bacteria</taxon>
        <taxon>Pseudomonadati</taxon>
        <taxon>Pseudomonadota</taxon>
        <taxon>Betaproteobacteria</taxon>
        <taxon>Burkholderiales</taxon>
        <taxon>Comamonadaceae</taxon>
        <taxon>Ottowia</taxon>
    </lineage>
</organism>
<sequence length="310" mass="34466">MACLATSAAWAQTLFLDLNNAGSEIAVMQWHVDPAQRPAGQRGMVYERLARQNGLVGGAGARANNTELYVVPSFERITPEARAAVMRAAVENERLSLLAQDCAAPEPGKRPSGCDTVWDDLRRTELEREAATGHYGFEDLQRELEAVLAQVPQFDRLVVSGHHEGGYFRGELASVTREQWQTLFARIQRQAAAPFTLYALGCHTALPSVVRELFVPLLAHPRQTLIVGAEAYAPTRFEARNLSFMDEALTLQTTIHQHRADLRGFQQRLRRHRWPVALWLDGQYEAQDYAEAVPLPAAVAPDAAAMSQRD</sequence>
<name>A0A853IWR3_9BURK</name>
<reference evidence="1 2" key="1">
    <citation type="submission" date="2020-07" db="EMBL/GenBank/DDBJ databases">
        <authorList>
            <person name="Maaloum M."/>
        </authorList>
    </citation>
    <scope>NUCLEOTIDE SEQUENCE [LARGE SCALE GENOMIC DNA]</scope>
    <source>
        <strain evidence="1 2">GCS-AN-3</strain>
    </source>
</reference>
<dbReference type="RefSeq" id="WP_180549608.1">
    <property type="nucleotide sequence ID" value="NZ_JACCKX010000001.1"/>
</dbReference>
<accession>A0A853IWR3</accession>
<protein>
    <submittedName>
        <fullName evidence="1">Uncharacterized protein</fullName>
    </submittedName>
</protein>
<gene>
    <name evidence="1" type="ORF">H0I39_03720</name>
</gene>
<evidence type="ECO:0000313" key="2">
    <source>
        <dbReference type="Proteomes" id="UP000589716"/>
    </source>
</evidence>
<proteinExistence type="predicted"/>
<dbReference type="AlphaFoldDB" id="A0A853IWR3"/>
<comment type="caution">
    <text evidence="1">The sequence shown here is derived from an EMBL/GenBank/DDBJ whole genome shotgun (WGS) entry which is preliminary data.</text>
</comment>
<dbReference type="Proteomes" id="UP000589716">
    <property type="component" value="Unassembled WGS sequence"/>
</dbReference>
<evidence type="ECO:0000313" key="1">
    <source>
        <dbReference type="EMBL" id="NZA01098.1"/>
    </source>
</evidence>
<dbReference type="EMBL" id="JACCKX010000001">
    <property type="protein sequence ID" value="NZA01098.1"/>
    <property type="molecule type" value="Genomic_DNA"/>
</dbReference>
<keyword evidence="2" id="KW-1185">Reference proteome</keyword>